<keyword evidence="10" id="KW-1185">Reference proteome</keyword>
<dbReference type="PANTHER" id="PTHR30353:SF15">
    <property type="entry name" value="INNER MEMBRANE PROTEIN YABI"/>
    <property type="match status" value="1"/>
</dbReference>
<evidence type="ECO:0000259" key="8">
    <source>
        <dbReference type="Pfam" id="PF09335"/>
    </source>
</evidence>
<dbReference type="Pfam" id="PF09335">
    <property type="entry name" value="VTT_dom"/>
    <property type="match status" value="1"/>
</dbReference>
<evidence type="ECO:0000256" key="4">
    <source>
        <dbReference type="ARBA" id="ARBA00022692"/>
    </source>
</evidence>
<feature type="domain" description="VTT" evidence="8">
    <location>
        <begin position="36"/>
        <end position="161"/>
    </location>
</feature>
<evidence type="ECO:0000256" key="3">
    <source>
        <dbReference type="ARBA" id="ARBA00022475"/>
    </source>
</evidence>
<dbReference type="InterPro" id="IPR032816">
    <property type="entry name" value="VTT_dom"/>
</dbReference>
<dbReference type="GO" id="GO:0005886">
    <property type="term" value="C:plasma membrane"/>
    <property type="evidence" value="ECO:0007669"/>
    <property type="project" value="UniProtKB-SubCell"/>
</dbReference>
<gene>
    <name evidence="9" type="ORF">EFL95_17785</name>
</gene>
<feature type="transmembrane region" description="Helical" evidence="7">
    <location>
        <begin position="14"/>
        <end position="36"/>
    </location>
</feature>
<accession>A0A3N0DPC4</accession>
<evidence type="ECO:0000313" key="10">
    <source>
        <dbReference type="Proteomes" id="UP000277094"/>
    </source>
</evidence>
<reference evidence="9 10" key="1">
    <citation type="submission" date="2018-11" db="EMBL/GenBank/DDBJ databases">
        <authorList>
            <person name="Li F."/>
        </authorList>
    </citation>
    <scope>NUCLEOTIDE SEQUENCE [LARGE SCALE GENOMIC DNA]</scope>
    <source>
        <strain evidence="9 10">KIS18-7</strain>
    </source>
</reference>
<dbReference type="AlphaFoldDB" id="A0A3N0DPC4"/>
<comment type="caution">
    <text evidence="9">The sequence shown here is derived from an EMBL/GenBank/DDBJ whole genome shotgun (WGS) entry which is preliminary data.</text>
</comment>
<evidence type="ECO:0000256" key="5">
    <source>
        <dbReference type="ARBA" id="ARBA00022989"/>
    </source>
</evidence>
<organism evidence="9 10">
    <name type="scientific">Nocardioides marmorisolisilvae</name>
    <dbReference type="NCBI Taxonomy" id="1542737"/>
    <lineage>
        <taxon>Bacteria</taxon>
        <taxon>Bacillati</taxon>
        <taxon>Actinomycetota</taxon>
        <taxon>Actinomycetes</taxon>
        <taxon>Propionibacteriales</taxon>
        <taxon>Nocardioidaceae</taxon>
        <taxon>Nocardioides</taxon>
    </lineage>
</organism>
<evidence type="ECO:0000313" key="9">
    <source>
        <dbReference type="EMBL" id="RNL77341.1"/>
    </source>
</evidence>
<protein>
    <submittedName>
        <fullName evidence="9">DedA family protein</fullName>
    </submittedName>
</protein>
<name>A0A3N0DPC4_9ACTN</name>
<dbReference type="OrthoDB" id="9813426at2"/>
<proteinExistence type="inferred from homology"/>
<comment type="similarity">
    <text evidence="2 7">Belongs to the DedA family.</text>
</comment>
<dbReference type="InterPro" id="IPR032818">
    <property type="entry name" value="DedA-like"/>
</dbReference>
<dbReference type="Proteomes" id="UP000277094">
    <property type="component" value="Unassembled WGS sequence"/>
</dbReference>
<feature type="transmembrane region" description="Helical" evidence="7">
    <location>
        <begin position="43"/>
        <end position="69"/>
    </location>
</feature>
<keyword evidence="4 7" id="KW-0812">Transmembrane</keyword>
<evidence type="ECO:0000256" key="7">
    <source>
        <dbReference type="RuleBase" id="RU367016"/>
    </source>
</evidence>
<sequence>MSGILDNILNLDPFWLLLVAGLLVFAEDAVFVGFVVPGETAAVLAGVAAGVDHVPLAAAIIVIVAAAIIGDSVGYEVGKVWLGPALDRMRFLDKHRPRIDQAQDFLRRRGGGAVFLGRFTAFFRAMMPALAGASEMHYRKFLLWNALGGIVWGSVFVTLGYLAGNSYHHVEKLVGRGFAGGLAVIVVVALVVWRVRSEKRIDDLEDEVDEALGDGPD</sequence>
<feature type="transmembrane region" description="Helical" evidence="7">
    <location>
        <begin position="174"/>
        <end position="193"/>
    </location>
</feature>
<evidence type="ECO:0000256" key="2">
    <source>
        <dbReference type="ARBA" id="ARBA00010792"/>
    </source>
</evidence>
<evidence type="ECO:0000256" key="6">
    <source>
        <dbReference type="ARBA" id="ARBA00023136"/>
    </source>
</evidence>
<keyword evidence="3 7" id="KW-1003">Cell membrane</keyword>
<evidence type="ECO:0000256" key="1">
    <source>
        <dbReference type="ARBA" id="ARBA00004651"/>
    </source>
</evidence>
<dbReference type="EMBL" id="RJSG01000005">
    <property type="protein sequence ID" value="RNL77341.1"/>
    <property type="molecule type" value="Genomic_DNA"/>
</dbReference>
<keyword evidence="5 7" id="KW-1133">Transmembrane helix</keyword>
<keyword evidence="6 7" id="KW-0472">Membrane</keyword>
<feature type="transmembrane region" description="Helical" evidence="7">
    <location>
        <begin position="115"/>
        <end position="134"/>
    </location>
</feature>
<comment type="subcellular location">
    <subcellularLocation>
        <location evidence="1 7">Cell membrane</location>
        <topology evidence="1 7">Multi-pass membrane protein</topology>
    </subcellularLocation>
</comment>
<dbReference type="PANTHER" id="PTHR30353">
    <property type="entry name" value="INNER MEMBRANE PROTEIN DEDA-RELATED"/>
    <property type="match status" value="1"/>
</dbReference>
<feature type="transmembrane region" description="Helical" evidence="7">
    <location>
        <begin position="141"/>
        <end position="162"/>
    </location>
</feature>